<protein>
    <recommendedName>
        <fullName evidence="5">Ig-like domain-containing protein</fullName>
    </recommendedName>
</protein>
<name>A0AAN9FXW6_9CAEN</name>
<dbReference type="InterPro" id="IPR057774">
    <property type="entry name" value="D8C_UMOD/GP2/OIT3-like"/>
</dbReference>
<dbReference type="Gene3D" id="2.60.40.10">
    <property type="entry name" value="Immunoglobulins"/>
    <property type="match status" value="1"/>
</dbReference>
<dbReference type="SUPFAM" id="SSF48726">
    <property type="entry name" value="Immunoglobulin"/>
    <property type="match status" value="1"/>
</dbReference>
<feature type="coiled-coil region" evidence="3">
    <location>
        <begin position="298"/>
        <end position="357"/>
    </location>
</feature>
<dbReference type="InterPro" id="IPR007110">
    <property type="entry name" value="Ig-like_dom"/>
</dbReference>
<feature type="coiled-coil region" evidence="3">
    <location>
        <begin position="244"/>
        <end position="271"/>
    </location>
</feature>
<dbReference type="Proteomes" id="UP001374579">
    <property type="component" value="Unassembled WGS sequence"/>
</dbReference>
<dbReference type="Pfam" id="PF23283">
    <property type="entry name" value="D8C_UMOD"/>
    <property type="match status" value="1"/>
</dbReference>
<proteinExistence type="predicted"/>
<keyword evidence="2" id="KW-1015">Disulfide bond</keyword>
<sequence>MKMASLLTTFCIFILSTFGMTSCFEWETLPKNVVYSCVGRKVEFPWGFKADGAGLIRDIRWLFNGVFDSMMVATEAYGYFFPTTPYSQRVRQLTNGGLELSDVTLADAGNYTVEVNVEVEGSLVSHRHSALLQVGDGLMTQGGTLTASQDPVALWDSSDHQWTIRLTCGLFNFLGQPPVQVIWTTPTMATTASSGYDNGHFYLTLSSPVKGGNYTCHIPHHLLSDVCVTESNHGNHRVTSSVLVGEVEARLSLLEAEQRTLNAKLSNLSSENMELGGGLQVIQTLTDESTDNLTLYISEQLETVRKELRREVQDLRGIAQKQQGQQRLLGEQLETVRKELRREVQDLRGIAQEQQGQQRLLGEQLETVRKELRTKVQDLWGVTADLLDGPCASVNHTVLSDASRAVTHGTGLLCDKSLTLGWYRFVLNGSPAVIPTQCVELRHCGTGRPYWLDLQGKELPAAGQETDARACGTGHHSNCCELQKPISVRNCGAFFVYKLTPFSKCNRAYCAQEMDS</sequence>
<dbReference type="EMBL" id="JBAMIC010004070">
    <property type="protein sequence ID" value="KAK7088639.1"/>
    <property type="molecule type" value="Genomic_DNA"/>
</dbReference>
<evidence type="ECO:0000256" key="1">
    <source>
        <dbReference type="ARBA" id="ARBA00022729"/>
    </source>
</evidence>
<organism evidence="6 7">
    <name type="scientific">Littorina saxatilis</name>
    <dbReference type="NCBI Taxonomy" id="31220"/>
    <lineage>
        <taxon>Eukaryota</taxon>
        <taxon>Metazoa</taxon>
        <taxon>Spiralia</taxon>
        <taxon>Lophotrochozoa</taxon>
        <taxon>Mollusca</taxon>
        <taxon>Gastropoda</taxon>
        <taxon>Caenogastropoda</taxon>
        <taxon>Littorinimorpha</taxon>
        <taxon>Littorinoidea</taxon>
        <taxon>Littorinidae</taxon>
        <taxon>Littorina</taxon>
    </lineage>
</organism>
<evidence type="ECO:0000256" key="4">
    <source>
        <dbReference type="SAM" id="SignalP"/>
    </source>
</evidence>
<reference evidence="6 7" key="1">
    <citation type="submission" date="2024-02" db="EMBL/GenBank/DDBJ databases">
        <title>Chromosome-scale genome assembly of the rough periwinkle Littorina saxatilis.</title>
        <authorList>
            <person name="De Jode A."/>
            <person name="Faria R."/>
            <person name="Formenti G."/>
            <person name="Sims Y."/>
            <person name="Smith T.P."/>
            <person name="Tracey A."/>
            <person name="Wood J.M.D."/>
            <person name="Zagrodzka Z.B."/>
            <person name="Johannesson K."/>
            <person name="Butlin R.K."/>
            <person name="Leder E.H."/>
        </authorList>
    </citation>
    <scope>NUCLEOTIDE SEQUENCE [LARGE SCALE GENOMIC DNA]</scope>
    <source>
        <strain evidence="6">Snail1</strain>
        <tissue evidence="6">Muscle</tissue>
    </source>
</reference>
<keyword evidence="7" id="KW-1185">Reference proteome</keyword>
<accession>A0AAN9FXW6</accession>
<evidence type="ECO:0000256" key="3">
    <source>
        <dbReference type="SAM" id="Coils"/>
    </source>
</evidence>
<keyword evidence="3" id="KW-0175">Coiled coil</keyword>
<dbReference type="InterPro" id="IPR013783">
    <property type="entry name" value="Ig-like_fold"/>
</dbReference>
<keyword evidence="1 4" id="KW-0732">Signal</keyword>
<dbReference type="PROSITE" id="PS50835">
    <property type="entry name" value="IG_LIKE"/>
    <property type="match status" value="1"/>
</dbReference>
<comment type="caution">
    <text evidence="6">The sequence shown here is derived from an EMBL/GenBank/DDBJ whole genome shotgun (WGS) entry which is preliminary data.</text>
</comment>
<feature type="signal peptide" evidence="4">
    <location>
        <begin position="1"/>
        <end position="23"/>
    </location>
</feature>
<dbReference type="InterPro" id="IPR036179">
    <property type="entry name" value="Ig-like_dom_sf"/>
</dbReference>
<evidence type="ECO:0000256" key="2">
    <source>
        <dbReference type="ARBA" id="ARBA00023157"/>
    </source>
</evidence>
<dbReference type="AlphaFoldDB" id="A0AAN9FXW6"/>
<dbReference type="PROSITE" id="PS51257">
    <property type="entry name" value="PROKAR_LIPOPROTEIN"/>
    <property type="match status" value="1"/>
</dbReference>
<feature type="domain" description="Ig-like" evidence="5">
    <location>
        <begin position="163"/>
        <end position="229"/>
    </location>
</feature>
<feature type="chain" id="PRO_5042845308" description="Ig-like domain-containing protein" evidence="4">
    <location>
        <begin position="24"/>
        <end position="516"/>
    </location>
</feature>
<evidence type="ECO:0000313" key="6">
    <source>
        <dbReference type="EMBL" id="KAK7088639.1"/>
    </source>
</evidence>
<gene>
    <name evidence="6" type="ORF">V1264_022541</name>
</gene>
<evidence type="ECO:0000259" key="5">
    <source>
        <dbReference type="PROSITE" id="PS50835"/>
    </source>
</evidence>
<evidence type="ECO:0000313" key="7">
    <source>
        <dbReference type="Proteomes" id="UP001374579"/>
    </source>
</evidence>